<evidence type="ECO:0000256" key="1">
    <source>
        <dbReference type="SAM" id="MobiDB-lite"/>
    </source>
</evidence>
<dbReference type="PANTHER" id="PTHR47912">
    <property type="entry name" value="THIOREDOXIN-LIKE 4, CHLOROPLASTIC"/>
    <property type="match status" value="1"/>
</dbReference>
<evidence type="ECO:0000313" key="4">
    <source>
        <dbReference type="Proteomes" id="UP001244341"/>
    </source>
</evidence>
<dbReference type="EMBL" id="CP126222">
    <property type="protein sequence ID" value="WIA22884.1"/>
    <property type="molecule type" value="Genomic_DNA"/>
</dbReference>
<dbReference type="Pfam" id="PF00085">
    <property type="entry name" value="Thioredoxin"/>
    <property type="match status" value="1"/>
</dbReference>
<dbReference type="Gene3D" id="3.40.30.10">
    <property type="entry name" value="Glutaredoxin"/>
    <property type="match status" value="1"/>
</dbReference>
<gene>
    <name evidence="3" type="ORF">OEZ85_001264</name>
</gene>
<protein>
    <recommendedName>
        <fullName evidence="2">Thioredoxin domain-containing protein</fullName>
    </recommendedName>
</protein>
<name>A0ABY8UMW3_TETOB</name>
<dbReference type="PANTHER" id="PTHR47912:SF1">
    <property type="entry name" value="THIOREDOXIN-LIKE 4, CHLOROPLASTIC"/>
    <property type="match status" value="1"/>
</dbReference>
<dbReference type="InterPro" id="IPR013766">
    <property type="entry name" value="Thioredoxin_domain"/>
</dbReference>
<feature type="domain" description="Thioredoxin" evidence="2">
    <location>
        <begin position="71"/>
        <end position="218"/>
    </location>
</feature>
<keyword evidence="4" id="KW-1185">Reference proteome</keyword>
<evidence type="ECO:0000313" key="3">
    <source>
        <dbReference type="EMBL" id="WIA22884.1"/>
    </source>
</evidence>
<feature type="compositionally biased region" description="Low complexity" evidence="1">
    <location>
        <begin position="70"/>
        <end position="81"/>
    </location>
</feature>
<accession>A0ABY8UMW3</accession>
<dbReference type="InterPro" id="IPR044176">
    <property type="entry name" value="TRL4_chloroplastic"/>
</dbReference>
<organism evidence="3 4">
    <name type="scientific">Tetradesmus obliquus</name>
    <name type="common">Green alga</name>
    <name type="synonym">Acutodesmus obliquus</name>
    <dbReference type="NCBI Taxonomy" id="3088"/>
    <lineage>
        <taxon>Eukaryota</taxon>
        <taxon>Viridiplantae</taxon>
        <taxon>Chlorophyta</taxon>
        <taxon>core chlorophytes</taxon>
        <taxon>Chlorophyceae</taxon>
        <taxon>CS clade</taxon>
        <taxon>Sphaeropleales</taxon>
        <taxon>Scenedesmaceae</taxon>
        <taxon>Tetradesmus</taxon>
    </lineage>
</organism>
<dbReference type="Proteomes" id="UP001244341">
    <property type="component" value="Chromosome 15b"/>
</dbReference>
<feature type="region of interest" description="Disordered" evidence="1">
    <location>
        <begin position="51"/>
        <end position="82"/>
    </location>
</feature>
<reference evidence="3 4" key="1">
    <citation type="submission" date="2023-05" db="EMBL/GenBank/DDBJ databases">
        <title>A 100% complete, gapless, phased diploid assembly of the Scenedesmus obliquus UTEX 3031 genome.</title>
        <authorList>
            <person name="Biondi T.C."/>
            <person name="Hanschen E.R."/>
            <person name="Kwon T."/>
            <person name="Eng W."/>
            <person name="Kruse C.P.S."/>
            <person name="Koehler S.I."/>
            <person name="Kunde Y."/>
            <person name="Gleasner C.D."/>
            <person name="You Mak K.T."/>
            <person name="Polle J."/>
            <person name="Hovde B.T."/>
            <person name="Starkenburg S.R."/>
        </authorList>
    </citation>
    <scope>NUCLEOTIDE SEQUENCE [LARGE SCALE GENOMIC DNA]</scope>
    <source>
        <strain evidence="3 4">DOE0152z</strain>
    </source>
</reference>
<proteinExistence type="predicted"/>
<dbReference type="PROSITE" id="PS51352">
    <property type="entry name" value="THIOREDOXIN_2"/>
    <property type="match status" value="1"/>
</dbReference>
<evidence type="ECO:0000259" key="2">
    <source>
        <dbReference type="PROSITE" id="PS51352"/>
    </source>
</evidence>
<sequence length="230" mass="25573">MQSCLLNSAAAPVHARPAFQQRTLQQLGNCKLVQPRQRNVAAHGILDSFRKERGLPIPGQQGSTTQTIDKPQPGQPSKQQQAAVDEEECPVECVTEVFTPEEFQQALQAAGPSTLVVVDFFKTACGACKFIYPGFVKMCRESASQQQQQQQQQEDSQPIVFLKHNVYDDDEGEVTALCKQYNVRSVPKFVFFKAGRQLESFSTRDKAKVAEAILKHAEPGTIEFGDWVAE</sequence>
<feature type="compositionally biased region" description="Polar residues" evidence="1">
    <location>
        <begin position="60"/>
        <end position="69"/>
    </location>
</feature>
<dbReference type="CDD" id="cd02947">
    <property type="entry name" value="TRX_family"/>
    <property type="match status" value="1"/>
</dbReference>
<dbReference type="SUPFAM" id="SSF52833">
    <property type="entry name" value="Thioredoxin-like"/>
    <property type="match status" value="1"/>
</dbReference>
<dbReference type="InterPro" id="IPR036249">
    <property type="entry name" value="Thioredoxin-like_sf"/>
</dbReference>